<proteinExistence type="predicted"/>
<evidence type="ECO:0000313" key="1">
    <source>
        <dbReference type="EMBL" id="SAL81571.1"/>
    </source>
</evidence>
<dbReference type="STRING" id="326475.AWB66_06438"/>
<keyword evidence="2" id="KW-1185">Reference proteome</keyword>
<dbReference type="Proteomes" id="UP000054717">
    <property type="component" value="Unassembled WGS sequence"/>
</dbReference>
<gene>
    <name evidence="1" type="ORF">AWB66_06438</name>
</gene>
<evidence type="ECO:0000313" key="2">
    <source>
        <dbReference type="Proteomes" id="UP000054717"/>
    </source>
</evidence>
<dbReference type="AlphaFoldDB" id="A0A158KME2"/>
<accession>A0A158KME2</accession>
<comment type="caution">
    <text evidence="1">The sequence shown here is derived from an EMBL/GenBank/DDBJ whole genome shotgun (WGS) entry which is preliminary data.</text>
</comment>
<sequence length="54" mass="6164">MEEALHDIPLYREFALLDSGMTRLPDESTILRFRHLLEAHELSAAMLAAVNEIL</sequence>
<dbReference type="EMBL" id="FCNZ02000141">
    <property type="protein sequence ID" value="SAL81571.1"/>
    <property type="molecule type" value="Genomic_DNA"/>
</dbReference>
<protein>
    <submittedName>
        <fullName evidence="1">Transposase, IS4 family protein</fullName>
    </submittedName>
</protein>
<name>A0A158KME2_9BURK</name>
<reference evidence="1" key="1">
    <citation type="submission" date="2016-01" db="EMBL/GenBank/DDBJ databases">
        <authorList>
            <person name="Peeters Charlotte."/>
        </authorList>
    </citation>
    <scope>NUCLEOTIDE SEQUENCE</scope>
    <source>
        <strain evidence="1">LMG 22936</strain>
    </source>
</reference>
<organism evidence="1 2">
    <name type="scientific">Caballeronia telluris</name>
    <dbReference type="NCBI Taxonomy" id="326475"/>
    <lineage>
        <taxon>Bacteria</taxon>
        <taxon>Pseudomonadati</taxon>
        <taxon>Pseudomonadota</taxon>
        <taxon>Betaproteobacteria</taxon>
        <taxon>Burkholderiales</taxon>
        <taxon>Burkholderiaceae</taxon>
        <taxon>Caballeronia</taxon>
    </lineage>
</organism>